<dbReference type="InterPro" id="IPR014044">
    <property type="entry name" value="CAP_dom"/>
</dbReference>
<dbReference type="Pfam" id="PF00188">
    <property type="entry name" value="CAP"/>
    <property type="match status" value="1"/>
</dbReference>
<dbReference type="Gene3D" id="3.40.33.10">
    <property type="entry name" value="CAP"/>
    <property type="match status" value="1"/>
</dbReference>
<keyword evidence="3" id="KW-1185">Reference proteome</keyword>
<dbReference type="Proteomes" id="UP000289996">
    <property type="component" value="Unassembled WGS sequence"/>
</dbReference>
<gene>
    <name evidence="2" type="ORF">MUDAN_MDHGFNIF_01160</name>
</gene>
<proteinExistence type="predicted"/>
<organism evidence="2 3">
    <name type="scientific">Lactiplantibacillus mudanjiangensis</name>
    <dbReference type="NCBI Taxonomy" id="1296538"/>
    <lineage>
        <taxon>Bacteria</taxon>
        <taxon>Bacillati</taxon>
        <taxon>Bacillota</taxon>
        <taxon>Bacilli</taxon>
        <taxon>Lactobacillales</taxon>
        <taxon>Lactobacillaceae</taxon>
        <taxon>Lactiplantibacillus</taxon>
    </lineage>
</organism>
<protein>
    <recommendedName>
        <fullName evidence="1">SCP domain-containing protein</fullName>
    </recommendedName>
</protein>
<evidence type="ECO:0000313" key="2">
    <source>
        <dbReference type="EMBL" id="VDG29599.1"/>
    </source>
</evidence>
<sequence>MTLNANLTKLATQRALDCGKQQELSHYDAAGNMAAAQAADQMGISYYLISKCLYYTSASKATVGTFDFGKQAANQYLYHDAASGWGYRDNLIESEATQVGIG</sequence>
<reference evidence="2 3" key="1">
    <citation type="submission" date="2018-11" db="EMBL/GenBank/DDBJ databases">
        <authorList>
            <person name="Wuyts S."/>
        </authorList>
    </citation>
    <scope>NUCLEOTIDE SEQUENCE [LARGE SCALE GENOMIC DNA]</scope>
    <source>
        <strain evidence="2">Lactobacillus mudanjiangensis AMBF249</strain>
    </source>
</reference>
<evidence type="ECO:0000313" key="3">
    <source>
        <dbReference type="Proteomes" id="UP000289996"/>
    </source>
</evidence>
<name>A0A660E935_9LACO</name>
<accession>A0A660E935</accession>
<dbReference type="InterPro" id="IPR035940">
    <property type="entry name" value="CAP_sf"/>
</dbReference>
<dbReference type="EMBL" id="UYIG01000141">
    <property type="protein sequence ID" value="VDG29599.1"/>
    <property type="molecule type" value="Genomic_DNA"/>
</dbReference>
<evidence type="ECO:0000259" key="1">
    <source>
        <dbReference type="Pfam" id="PF00188"/>
    </source>
</evidence>
<feature type="domain" description="SCP" evidence="1">
    <location>
        <begin position="2"/>
        <end position="102"/>
    </location>
</feature>
<dbReference type="AlphaFoldDB" id="A0A660E935"/>